<dbReference type="PROSITE" id="PS51095">
    <property type="entry name" value="PTS_EIIA_TYPE_3"/>
    <property type="match status" value="1"/>
</dbReference>
<dbReference type="PANTHER" id="PTHR34382">
    <property type="entry name" value="PTS SYSTEM N,N'-DIACETYLCHITOBIOSE-SPECIFIC EIIA COMPONENT"/>
    <property type="match status" value="1"/>
</dbReference>
<dbReference type="EMBL" id="VSSQ01088035">
    <property type="protein sequence ID" value="MPN34804.1"/>
    <property type="molecule type" value="Genomic_DNA"/>
</dbReference>
<keyword evidence="1" id="KW-0813">Transport</keyword>
<dbReference type="InterPro" id="IPR003188">
    <property type="entry name" value="PTS_IIA_lac/cel"/>
</dbReference>
<dbReference type="Pfam" id="PF02255">
    <property type="entry name" value="PTS_IIA"/>
    <property type="match status" value="1"/>
</dbReference>
<comment type="caution">
    <text evidence="5">The sequence shown here is derived from an EMBL/GenBank/DDBJ whole genome shotgun (WGS) entry which is preliminary data.</text>
</comment>
<dbReference type="GO" id="GO:0009401">
    <property type="term" value="P:phosphoenolpyruvate-dependent sugar phosphotransferase system"/>
    <property type="evidence" value="ECO:0007669"/>
    <property type="project" value="UniProtKB-KW"/>
</dbReference>
<evidence type="ECO:0000256" key="4">
    <source>
        <dbReference type="ARBA" id="ARBA00022683"/>
    </source>
</evidence>
<reference evidence="5" key="1">
    <citation type="submission" date="2019-08" db="EMBL/GenBank/DDBJ databases">
        <authorList>
            <person name="Kucharzyk K."/>
            <person name="Murdoch R.W."/>
            <person name="Higgins S."/>
            <person name="Loffler F."/>
        </authorList>
    </citation>
    <scope>NUCLEOTIDE SEQUENCE</scope>
</reference>
<protein>
    <submittedName>
        <fullName evidence="5">PTS system cellobiose-specific EIIA component</fullName>
    </submittedName>
</protein>
<sequence length="105" mass="11736">MTEEEYDEVVMNLIVAGGNARSLSMEAIQAAKQGDFAKANALLEECEEALGQAHNAQTDMIRAEIRGEHQKVMLLMVHAQDHVMDAMVVKDLAREFVELYEKMQG</sequence>
<dbReference type="Gene3D" id="1.20.58.80">
    <property type="entry name" value="Phosphotransferase system, lactose/cellobiose-type IIA subunit"/>
    <property type="match status" value="1"/>
</dbReference>
<accession>A0A645HFC5</accession>
<dbReference type="InterPro" id="IPR036542">
    <property type="entry name" value="PTS_IIA_lac/cel_sf"/>
</dbReference>
<evidence type="ECO:0000256" key="2">
    <source>
        <dbReference type="ARBA" id="ARBA00022597"/>
    </source>
</evidence>
<evidence type="ECO:0000256" key="1">
    <source>
        <dbReference type="ARBA" id="ARBA00022448"/>
    </source>
</evidence>
<dbReference type="SUPFAM" id="SSF46973">
    <property type="entry name" value="Enzyme IIa from lactose specific PTS, IIa-lac"/>
    <property type="match status" value="1"/>
</dbReference>
<dbReference type="PANTHER" id="PTHR34382:SF7">
    <property type="entry name" value="PTS SYSTEM N,N'-DIACETYLCHITOBIOSE-SPECIFIC EIIA COMPONENT"/>
    <property type="match status" value="1"/>
</dbReference>
<keyword evidence="3" id="KW-0808">Transferase</keyword>
<gene>
    <name evidence="5" type="primary">celD_5</name>
    <name evidence="5" type="ORF">SDC9_182298</name>
</gene>
<dbReference type="AlphaFoldDB" id="A0A645HFC5"/>
<organism evidence="5">
    <name type="scientific">bioreactor metagenome</name>
    <dbReference type="NCBI Taxonomy" id="1076179"/>
    <lineage>
        <taxon>unclassified sequences</taxon>
        <taxon>metagenomes</taxon>
        <taxon>ecological metagenomes</taxon>
    </lineage>
</organism>
<evidence type="ECO:0000313" key="5">
    <source>
        <dbReference type="EMBL" id="MPN34804.1"/>
    </source>
</evidence>
<evidence type="ECO:0000256" key="3">
    <source>
        <dbReference type="ARBA" id="ARBA00022679"/>
    </source>
</evidence>
<name>A0A645HFC5_9ZZZZ</name>
<keyword evidence="2" id="KW-0762">Sugar transport</keyword>
<dbReference type="GO" id="GO:0016740">
    <property type="term" value="F:transferase activity"/>
    <property type="evidence" value="ECO:0007669"/>
    <property type="project" value="UniProtKB-KW"/>
</dbReference>
<keyword evidence="4" id="KW-0598">Phosphotransferase system</keyword>
<dbReference type="PIRSF" id="PIRSF000699">
    <property type="entry name" value="PTS_IILac_III"/>
    <property type="match status" value="1"/>
</dbReference>
<dbReference type="CDD" id="cd00215">
    <property type="entry name" value="PTS_IIA_lac"/>
    <property type="match status" value="1"/>
</dbReference>
<proteinExistence type="predicted"/>